<keyword evidence="5" id="KW-1185">Reference proteome</keyword>
<keyword evidence="3" id="KW-0732">Signal</keyword>
<dbReference type="OrthoDB" id="9035603at2"/>
<evidence type="ECO:0000256" key="2">
    <source>
        <dbReference type="SAM" id="MobiDB-lite"/>
    </source>
</evidence>
<name>A0A158AJ51_9BURK</name>
<dbReference type="EMBL" id="FCOJ02000014">
    <property type="protein sequence ID" value="SAK57800.1"/>
    <property type="molecule type" value="Genomic_DNA"/>
</dbReference>
<feature type="signal peptide" evidence="3">
    <location>
        <begin position="1"/>
        <end position="24"/>
    </location>
</feature>
<reference evidence="4" key="1">
    <citation type="submission" date="2016-01" db="EMBL/GenBank/DDBJ databases">
        <authorList>
            <person name="Peeters C."/>
        </authorList>
    </citation>
    <scope>NUCLEOTIDE SEQUENCE [LARGE SCALE GENOMIC DNA]</scope>
    <source>
        <strain evidence="4">LMG 29325</strain>
    </source>
</reference>
<dbReference type="STRING" id="1777143.AWB82_02431"/>
<feature type="region of interest" description="Disordered" evidence="2">
    <location>
        <begin position="169"/>
        <end position="198"/>
    </location>
</feature>
<feature type="coiled-coil region" evidence="1">
    <location>
        <begin position="88"/>
        <end position="136"/>
    </location>
</feature>
<evidence type="ECO:0000313" key="4">
    <source>
        <dbReference type="EMBL" id="SAK57800.1"/>
    </source>
</evidence>
<organism evidence="4 5">
    <name type="scientific">Caballeronia glebae</name>
    <dbReference type="NCBI Taxonomy" id="1777143"/>
    <lineage>
        <taxon>Bacteria</taxon>
        <taxon>Pseudomonadati</taxon>
        <taxon>Pseudomonadota</taxon>
        <taxon>Betaproteobacteria</taxon>
        <taxon>Burkholderiales</taxon>
        <taxon>Burkholderiaceae</taxon>
        <taxon>Caballeronia</taxon>
    </lineage>
</organism>
<proteinExistence type="predicted"/>
<dbReference type="InterPro" id="IPR012899">
    <property type="entry name" value="LTXXQ"/>
</dbReference>
<sequence length="198" mass="21920">MAKQYRILTAAAAAIALTFGTAYAATTDAPSAPPPGAPAMMGGHGGPGGHRMEMRMQKQLDELHGQLKLNADQEKLWQTALTTMKQNHRAMRESHKQMRDQFKSMENQPILDLNAMHAAHQKIEQQNEQLREQTATTWLNFYNSLNDQQKTTVSTALKKHFAKMHEHQHKMHERWGKQHGGPDGAPGAAAGASATPKP</sequence>
<evidence type="ECO:0000256" key="3">
    <source>
        <dbReference type="SAM" id="SignalP"/>
    </source>
</evidence>
<evidence type="ECO:0000313" key="5">
    <source>
        <dbReference type="Proteomes" id="UP000054596"/>
    </source>
</evidence>
<keyword evidence="1" id="KW-0175">Coiled coil</keyword>
<dbReference type="AlphaFoldDB" id="A0A158AJ51"/>
<accession>A0A158AJ51</accession>
<dbReference type="RefSeq" id="WP_086967372.1">
    <property type="nucleotide sequence ID" value="NZ_FCOJ02000014.1"/>
</dbReference>
<comment type="caution">
    <text evidence="4">The sequence shown here is derived from an EMBL/GenBank/DDBJ whole genome shotgun (WGS) entry which is preliminary data.</text>
</comment>
<evidence type="ECO:0000256" key="1">
    <source>
        <dbReference type="SAM" id="Coils"/>
    </source>
</evidence>
<feature type="chain" id="PRO_5007620764" evidence="3">
    <location>
        <begin position="25"/>
        <end position="198"/>
    </location>
</feature>
<dbReference type="Proteomes" id="UP000054596">
    <property type="component" value="Unassembled WGS sequence"/>
</dbReference>
<protein>
    <submittedName>
        <fullName evidence="4">Periplasmic protein</fullName>
    </submittedName>
</protein>
<gene>
    <name evidence="4" type="ORF">AWB82_02431</name>
</gene>
<dbReference type="Pfam" id="PF07813">
    <property type="entry name" value="LTXXQ"/>
    <property type="match status" value="1"/>
</dbReference>